<keyword evidence="9" id="KW-0807">Transducer</keyword>
<evidence type="ECO:0000256" key="10">
    <source>
        <dbReference type="SAM" id="Phobius"/>
    </source>
</evidence>
<organism evidence="12 13">
    <name type="scientific">Porites lobata</name>
    <dbReference type="NCBI Taxonomy" id="104759"/>
    <lineage>
        <taxon>Eukaryota</taxon>
        <taxon>Metazoa</taxon>
        <taxon>Cnidaria</taxon>
        <taxon>Anthozoa</taxon>
        <taxon>Hexacorallia</taxon>
        <taxon>Scleractinia</taxon>
        <taxon>Fungiina</taxon>
        <taxon>Poritidae</taxon>
        <taxon>Porites</taxon>
    </lineage>
</organism>
<name>A0ABN8R3W3_9CNID</name>
<feature type="transmembrane region" description="Helical" evidence="10">
    <location>
        <begin position="90"/>
        <end position="113"/>
    </location>
</feature>
<evidence type="ECO:0000256" key="1">
    <source>
        <dbReference type="ARBA" id="ARBA00004651"/>
    </source>
</evidence>
<reference evidence="12 13" key="1">
    <citation type="submission" date="2022-05" db="EMBL/GenBank/DDBJ databases">
        <authorList>
            <consortium name="Genoscope - CEA"/>
            <person name="William W."/>
        </authorList>
    </citation>
    <scope>NUCLEOTIDE SEQUENCE [LARGE SCALE GENOMIC DNA]</scope>
</reference>
<dbReference type="CDD" id="cd00637">
    <property type="entry name" value="7tm_classA_rhodopsin-like"/>
    <property type="match status" value="2"/>
</dbReference>
<dbReference type="PRINTS" id="PR00237">
    <property type="entry name" value="GPCRRHODOPSN"/>
</dbReference>
<evidence type="ECO:0000256" key="7">
    <source>
        <dbReference type="ARBA" id="ARBA00023170"/>
    </source>
</evidence>
<evidence type="ECO:0000256" key="3">
    <source>
        <dbReference type="ARBA" id="ARBA00022692"/>
    </source>
</evidence>
<dbReference type="Proteomes" id="UP001159405">
    <property type="component" value="Unassembled WGS sequence"/>
</dbReference>
<dbReference type="Pfam" id="PF00001">
    <property type="entry name" value="7tm_1"/>
    <property type="match status" value="2"/>
</dbReference>
<dbReference type="PANTHER" id="PTHR24246:SF27">
    <property type="entry name" value="ADENOSINE RECEPTOR, ISOFORM A"/>
    <property type="match status" value="1"/>
</dbReference>
<feature type="domain" description="G-protein coupled receptors family 1 profile" evidence="11">
    <location>
        <begin position="291"/>
        <end position="530"/>
    </location>
</feature>
<comment type="caution">
    <text evidence="12">The sequence shown here is derived from an EMBL/GenBank/DDBJ whole genome shotgun (WGS) entry which is preliminary data.</text>
</comment>
<keyword evidence="5" id="KW-0297">G-protein coupled receptor</keyword>
<evidence type="ECO:0000256" key="6">
    <source>
        <dbReference type="ARBA" id="ARBA00023136"/>
    </source>
</evidence>
<proteinExistence type="predicted"/>
<evidence type="ECO:0000256" key="8">
    <source>
        <dbReference type="ARBA" id="ARBA00023180"/>
    </source>
</evidence>
<evidence type="ECO:0000313" key="12">
    <source>
        <dbReference type="EMBL" id="CAH3173382.1"/>
    </source>
</evidence>
<feature type="transmembrane region" description="Helical" evidence="10">
    <location>
        <begin position="509"/>
        <end position="532"/>
    </location>
</feature>
<sequence length="568" mass="64189">MSKAEIAILCIAIFQGFCIFLGNLFTVFVFWIHRHKLKRGSILLINLAVTDLLVGLTQFAMVGTMAFPHITGVRKVSDRYTPDISTCFQVVFSTASVFFLAIISLERAFALMWPLRHRATSTSTYIYGVLLVWTAAITVGVSCLLVVLGVVKYRFFMAFSFVVIILCLITVSLSYLAIRTSLAQQNQAIDNAHNRQDDERNKKLSRTLFIVIGASVIFWFPGLVVYYVFSLSSVILIFLCGTMLHANNSLVNPIIYRFNLHGICCVVFEMSKAEIAILCGAIFQGFFIFLGNFITVFVFWMHRHKLKRTSFLLINLSVTDMLVGLTQIAMVGAIAFPRTTGVRKVSNKYSPDITTCFQAAFSTASVFFLALISLERAFALMWPLRHRVTSTGTYIYSIVLVWTAAMTVGASCLLAVYGILKYRYYMALLSIVIILSLVIVSLSYLAIRTKLTHQGPAINTAHNRQDNERNAKLSRTLFIVIGASVIFWFPGLVVYLISLFFTPGQHSTIFIFLFSTMLHVTNSLVNPVIYSLRMPVFREAFKRVKKKVRIRRQHKTYTVYYKSSKVET</sequence>
<dbReference type="InterPro" id="IPR000276">
    <property type="entry name" value="GPCR_Rhodpsn"/>
</dbReference>
<dbReference type="InterPro" id="IPR017452">
    <property type="entry name" value="GPCR_Rhodpsn_7TM"/>
</dbReference>
<gene>
    <name evidence="12" type="ORF">PLOB_00014048</name>
</gene>
<dbReference type="SUPFAM" id="SSF81321">
    <property type="entry name" value="Family A G protein-coupled receptor-like"/>
    <property type="match status" value="2"/>
</dbReference>
<feature type="transmembrane region" description="Helical" evidence="10">
    <location>
        <begin position="477"/>
        <end position="497"/>
    </location>
</feature>
<keyword evidence="4 10" id="KW-1133">Transmembrane helix</keyword>
<evidence type="ECO:0000313" key="13">
    <source>
        <dbReference type="Proteomes" id="UP001159405"/>
    </source>
</evidence>
<feature type="transmembrane region" description="Helical" evidence="10">
    <location>
        <begin position="43"/>
        <end position="70"/>
    </location>
</feature>
<evidence type="ECO:0000256" key="5">
    <source>
        <dbReference type="ARBA" id="ARBA00023040"/>
    </source>
</evidence>
<keyword evidence="13" id="KW-1185">Reference proteome</keyword>
<feature type="transmembrane region" description="Helical" evidence="10">
    <location>
        <begin position="155"/>
        <end position="178"/>
    </location>
</feature>
<dbReference type="EMBL" id="CALNXK010000181">
    <property type="protein sequence ID" value="CAH3173382.1"/>
    <property type="molecule type" value="Genomic_DNA"/>
</dbReference>
<feature type="transmembrane region" description="Helical" evidence="10">
    <location>
        <begin position="125"/>
        <end position="149"/>
    </location>
</feature>
<dbReference type="PROSITE" id="PS50262">
    <property type="entry name" value="G_PROTEIN_RECEP_F1_2"/>
    <property type="match status" value="2"/>
</dbReference>
<keyword evidence="7" id="KW-0675">Receptor</keyword>
<feature type="transmembrane region" description="Helical" evidence="10">
    <location>
        <begin position="208"/>
        <end position="229"/>
    </location>
</feature>
<keyword evidence="8" id="KW-0325">Glycoprotein</keyword>
<feature type="transmembrane region" description="Helical" evidence="10">
    <location>
        <begin position="312"/>
        <end position="336"/>
    </location>
</feature>
<feature type="transmembrane region" description="Helical" evidence="10">
    <location>
        <begin position="275"/>
        <end position="300"/>
    </location>
</feature>
<evidence type="ECO:0000256" key="4">
    <source>
        <dbReference type="ARBA" id="ARBA00022989"/>
    </source>
</evidence>
<feature type="domain" description="G-protein coupled receptors family 1 profile" evidence="11">
    <location>
        <begin position="22"/>
        <end position="256"/>
    </location>
</feature>
<evidence type="ECO:0000256" key="9">
    <source>
        <dbReference type="ARBA" id="ARBA00023224"/>
    </source>
</evidence>
<evidence type="ECO:0000259" key="11">
    <source>
        <dbReference type="PROSITE" id="PS50262"/>
    </source>
</evidence>
<dbReference type="PANTHER" id="PTHR24246">
    <property type="entry name" value="OLFACTORY RECEPTOR AND ADENOSINE RECEPTOR"/>
    <property type="match status" value="1"/>
</dbReference>
<evidence type="ECO:0000256" key="2">
    <source>
        <dbReference type="ARBA" id="ARBA00022475"/>
    </source>
</evidence>
<keyword evidence="6 10" id="KW-0472">Membrane</keyword>
<feature type="transmembrane region" description="Helical" evidence="10">
    <location>
        <begin position="356"/>
        <end position="374"/>
    </location>
</feature>
<comment type="subcellular location">
    <subcellularLocation>
        <location evidence="1">Cell membrane</location>
        <topology evidence="1">Multi-pass membrane protein</topology>
    </subcellularLocation>
</comment>
<feature type="transmembrane region" description="Helical" evidence="10">
    <location>
        <begin position="394"/>
        <end position="419"/>
    </location>
</feature>
<accession>A0ABN8R3W3</accession>
<dbReference type="Gene3D" id="1.20.1070.10">
    <property type="entry name" value="Rhodopsin 7-helix transmembrane proteins"/>
    <property type="match status" value="2"/>
</dbReference>
<keyword evidence="2" id="KW-1003">Cell membrane</keyword>
<keyword evidence="3 10" id="KW-0812">Transmembrane</keyword>
<feature type="transmembrane region" description="Helical" evidence="10">
    <location>
        <begin position="425"/>
        <end position="447"/>
    </location>
</feature>
<protein>
    <recommendedName>
        <fullName evidence="11">G-protein coupled receptors family 1 profile domain-containing protein</fullName>
    </recommendedName>
</protein>
<feature type="transmembrane region" description="Helical" evidence="10">
    <location>
        <begin position="6"/>
        <end position="31"/>
    </location>
</feature>